<keyword evidence="13" id="KW-0812">Transmembrane</keyword>
<dbReference type="FunFam" id="3.30.310.80:FF:000005">
    <property type="entry name" value="Non-specific serine/threonine protein kinase"/>
    <property type="match status" value="1"/>
</dbReference>
<evidence type="ECO:0000256" key="10">
    <source>
        <dbReference type="ARBA" id="ARBA00048679"/>
    </source>
</evidence>
<evidence type="ECO:0000256" key="7">
    <source>
        <dbReference type="ARBA" id="ARBA00022840"/>
    </source>
</evidence>
<dbReference type="InterPro" id="IPR017441">
    <property type="entry name" value="Protein_kinase_ATP_BS"/>
</dbReference>
<evidence type="ECO:0000259" key="15">
    <source>
        <dbReference type="PROSITE" id="PS50816"/>
    </source>
</evidence>
<dbReference type="GO" id="GO:0004674">
    <property type="term" value="F:protein serine/threonine kinase activity"/>
    <property type="evidence" value="ECO:0007669"/>
    <property type="project" value="UniProtKB-KW"/>
</dbReference>
<dbReference type="CDD" id="cd12195">
    <property type="entry name" value="CIPK_C"/>
    <property type="match status" value="1"/>
</dbReference>
<dbReference type="Gene3D" id="1.10.510.10">
    <property type="entry name" value="Transferase(Phosphotransferase) domain 1"/>
    <property type="match status" value="1"/>
</dbReference>
<reference evidence="16" key="1">
    <citation type="submission" date="2015-07" db="EMBL/GenBank/DDBJ databases">
        <authorList>
            <person name="Noorani M."/>
        </authorList>
    </citation>
    <scope>NUCLEOTIDE SEQUENCE</scope>
</reference>
<dbReference type="PROSITE" id="PS50011">
    <property type="entry name" value="PROTEIN_KINASE_DOM"/>
    <property type="match status" value="1"/>
</dbReference>
<dbReference type="SMART" id="SM00220">
    <property type="entry name" value="S_TKc"/>
    <property type="match status" value="1"/>
</dbReference>
<dbReference type="PROSITE" id="PS00107">
    <property type="entry name" value="PROTEIN_KINASE_ATP"/>
    <property type="match status" value="1"/>
</dbReference>
<dbReference type="PROSITE" id="PS00108">
    <property type="entry name" value="PROTEIN_KINASE_ST"/>
    <property type="match status" value="1"/>
</dbReference>
<dbReference type="SUPFAM" id="SSF56112">
    <property type="entry name" value="Protein kinase-like (PK-like)"/>
    <property type="match status" value="1"/>
</dbReference>
<comment type="similarity">
    <text evidence="1">Belongs to the protein kinase superfamily. CAMK Ser/Thr protein kinase family. SNF1 subfamily.</text>
</comment>
<keyword evidence="8" id="KW-0464">Manganese</keyword>
<feature type="transmembrane region" description="Helical" evidence="13">
    <location>
        <begin position="194"/>
        <end position="213"/>
    </location>
</feature>
<dbReference type="GO" id="GO:0005524">
    <property type="term" value="F:ATP binding"/>
    <property type="evidence" value="ECO:0007669"/>
    <property type="project" value="UniProtKB-UniRule"/>
</dbReference>
<keyword evidence="13" id="KW-0472">Membrane</keyword>
<dbReference type="GO" id="GO:0106310">
    <property type="term" value="F:protein serine kinase activity"/>
    <property type="evidence" value="ECO:0007669"/>
    <property type="project" value="RHEA"/>
</dbReference>
<organism evidence="16">
    <name type="scientific">Aeluropus littoralis</name>
    <dbReference type="NCBI Taxonomy" id="110874"/>
    <lineage>
        <taxon>Eukaryota</taxon>
        <taxon>Viridiplantae</taxon>
        <taxon>Streptophyta</taxon>
        <taxon>Embryophyta</taxon>
        <taxon>Tracheophyta</taxon>
        <taxon>Spermatophyta</taxon>
        <taxon>Magnoliopsida</taxon>
        <taxon>Liliopsida</taxon>
        <taxon>Poales</taxon>
        <taxon>Poaceae</taxon>
        <taxon>PACMAD clade</taxon>
        <taxon>Chloridoideae</taxon>
        <taxon>Cynodonteae</taxon>
        <taxon>Aeluropodinae</taxon>
        <taxon>Aeluropus</taxon>
    </lineage>
</organism>
<evidence type="ECO:0000256" key="13">
    <source>
        <dbReference type="SAM" id="Phobius"/>
    </source>
</evidence>
<feature type="domain" description="NAF" evidence="15">
    <location>
        <begin position="311"/>
        <end position="335"/>
    </location>
</feature>
<comment type="catalytic activity">
    <reaction evidence="9">
        <text>L-threonyl-[protein] + ATP = O-phospho-L-threonyl-[protein] + ADP + H(+)</text>
        <dbReference type="Rhea" id="RHEA:46608"/>
        <dbReference type="Rhea" id="RHEA-COMP:11060"/>
        <dbReference type="Rhea" id="RHEA-COMP:11605"/>
        <dbReference type="ChEBI" id="CHEBI:15378"/>
        <dbReference type="ChEBI" id="CHEBI:30013"/>
        <dbReference type="ChEBI" id="CHEBI:30616"/>
        <dbReference type="ChEBI" id="CHEBI:61977"/>
        <dbReference type="ChEBI" id="CHEBI:456216"/>
        <dbReference type="EC" id="2.7.11.1"/>
    </reaction>
</comment>
<accession>A0A0S2KT91</accession>
<keyword evidence="13" id="KW-1133">Transmembrane helix</keyword>
<dbReference type="GO" id="GO:0007165">
    <property type="term" value="P:signal transduction"/>
    <property type="evidence" value="ECO:0007669"/>
    <property type="project" value="InterPro"/>
</dbReference>
<dbReference type="Gene3D" id="3.30.310.80">
    <property type="entry name" value="Kinase associated domain 1, KA1"/>
    <property type="match status" value="1"/>
</dbReference>
<evidence type="ECO:0000256" key="6">
    <source>
        <dbReference type="ARBA" id="ARBA00022777"/>
    </source>
</evidence>
<dbReference type="InterPro" id="IPR011009">
    <property type="entry name" value="Kinase-like_dom_sf"/>
</dbReference>
<dbReference type="EC" id="2.7.11.1" evidence="2"/>
<keyword evidence="3 12" id="KW-0723">Serine/threonine-protein kinase</keyword>
<keyword evidence="4" id="KW-0808">Transferase</keyword>
<dbReference type="CDD" id="cd14663">
    <property type="entry name" value="STKc_SnRK3"/>
    <property type="match status" value="1"/>
</dbReference>
<evidence type="ECO:0000256" key="2">
    <source>
        <dbReference type="ARBA" id="ARBA00012513"/>
    </source>
</evidence>
<dbReference type="InterPro" id="IPR004041">
    <property type="entry name" value="NAF_dom"/>
</dbReference>
<dbReference type="InterPro" id="IPR000719">
    <property type="entry name" value="Prot_kinase_dom"/>
</dbReference>
<keyword evidence="5 11" id="KW-0547">Nucleotide-binding</keyword>
<proteinExistence type="evidence at transcript level"/>
<protein>
    <recommendedName>
        <fullName evidence="2">non-specific serine/threonine protein kinase</fullName>
        <ecNumber evidence="2">2.7.11.1</ecNumber>
    </recommendedName>
</protein>
<evidence type="ECO:0000256" key="4">
    <source>
        <dbReference type="ARBA" id="ARBA00022679"/>
    </source>
</evidence>
<evidence type="ECO:0000256" key="12">
    <source>
        <dbReference type="RuleBase" id="RU000304"/>
    </source>
</evidence>
<dbReference type="Gene3D" id="3.30.200.20">
    <property type="entry name" value="Phosphorylase Kinase, domain 1"/>
    <property type="match status" value="1"/>
</dbReference>
<evidence type="ECO:0000256" key="5">
    <source>
        <dbReference type="ARBA" id="ARBA00022741"/>
    </source>
</evidence>
<dbReference type="InterPro" id="IPR008271">
    <property type="entry name" value="Ser/Thr_kinase_AS"/>
</dbReference>
<dbReference type="PANTHER" id="PTHR43895">
    <property type="entry name" value="CALCIUM/CALMODULIN-DEPENDENT PROTEIN KINASE KINASE-RELATED"/>
    <property type="match status" value="1"/>
</dbReference>
<dbReference type="PANTHER" id="PTHR43895:SF126">
    <property type="entry name" value="CBL-INTERACTING PROTEIN KINASE 2"/>
    <property type="match status" value="1"/>
</dbReference>
<dbReference type="FunFam" id="1.10.510.10:FF:000653">
    <property type="entry name" value="Non-specific serine/threonine protein kinase"/>
    <property type="match status" value="1"/>
</dbReference>
<evidence type="ECO:0000256" key="8">
    <source>
        <dbReference type="ARBA" id="ARBA00023211"/>
    </source>
</evidence>
<evidence type="ECO:0000256" key="1">
    <source>
        <dbReference type="ARBA" id="ARBA00006234"/>
    </source>
</evidence>
<evidence type="ECO:0000256" key="3">
    <source>
        <dbReference type="ARBA" id="ARBA00022527"/>
    </source>
</evidence>
<evidence type="ECO:0000256" key="9">
    <source>
        <dbReference type="ARBA" id="ARBA00047899"/>
    </source>
</evidence>
<dbReference type="EMBL" id="KT253221">
    <property type="protein sequence ID" value="ALO51663.1"/>
    <property type="molecule type" value="mRNA"/>
</dbReference>
<dbReference type="Pfam" id="PF03822">
    <property type="entry name" value="NAF"/>
    <property type="match status" value="1"/>
</dbReference>
<feature type="binding site" evidence="11">
    <location>
        <position position="42"/>
    </location>
    <ligand>
        <name>ATP</name>
        <dbReference type="ChEBI" id="CHEBI:30616"/>
    </ligand>
</feature>
<dbReference type="Pfam" id="PF00069">
    <property type="entry name" value="Pkinase"/>
    <property type="match status" value="1"/>
</dbReference>
<feature type="domain" description="Protein kinase" evidence="14">
    <location>
        <begin position="13"/>
        <end position="267"/>
    </location>
</feature>
<name>A0A0S2KT91_9POAL</name>
<keyword evidence="6 16" id="KW-0418">Kinase</keyword>
<comment type="catalytic activity">
    <reaction evidence="10">
        <text>L-seryl-[protein] + ATP = O-phospho-L-seryl-[protein] + ADP + H(+)</text>
        <dbReference type="Rhea" id="RHEA:17989"/>
        <dbReference type="Rhea" id="RHEA-COMP:9863"/>
        <dbReference type="Rhea" id="RHEA-COMP:11604"/>
        <dbReference type="ChEBI" id="CHEBI:15378"/>
        <dbReference type="ChEBI" id="CHEBI:29999"/>
        <dbReference type="ChEBI" id="CHEBI:30616"/>
        <dbReference type="ChEBI" id="CHEBI:83421"/>
        <dbReference type="ChEBI" id="CHEBI:456216"/>
        <dbReference type="EC" id="2.7.11.1"/>
    </reaction>
</comment>
<dbReference type="PROSITE" id="PS50816">
    <property type="entry name" value="NAF"/>
    <property type="match status" value="1"/>
</dbReference>
<sequence length="450" mass="51092">MTEHKANVLMGKYEMGKMLGQGTFAKVYHARNAETSESVAIKVIDKEKVMKVGLMDQIKREISVMKMVRHPNIVQLYEVMATKTKIYFVLEHVRGGELFNKVQRGRLKEDAARKYFQQLICAVDFCHSRGVYHRDLKPENLLLDENSNLKVSDFGLSALVECKRQDGLLHTTCGTPAYVAPEVINRKGYDGAKADIWSCGVILFVLLAGYLPFHDKNLMDMYKKIGKAEFKCPGWFSTDVRRLLVRILDPNPSTRISMEKIMENPWFRKGLDAKLLRHNVQTKDILSVDMNADLNSPCTNIPTESKQQEAKKPTNLNAFDIISLSTGLDLSGMFEESEKKRESKFTSTSTASTIISKIEDIAKSLRLKLTKKDGGLLKMEGSKFGRKGVMGIDAEIFEVTPNFHLVELKKTNGDTLEYQKVLNQEMRPALKDIVWAWQGEQPKQQQQQSC</sequence>
<dbReference type="FunFam" id="3.30.200.20:FF:000096">
    <property type="entry name" value="Non-specific serine/threonine protein kinase"/>
    <property type="match status" value="1"/>
</dbReference>
<keyword evidence="7 11" id="KW-0067">ATP-binding</keyword>
<evidence type="ECO:0000313" key="16">
    <source>
        <dbReference type="EMBL" id="ALO51663.1"/>
    </source>
</evidence>
<evidence type="ECO:0000259" key="14">
    <source>
        <dbReference type="PROSITE" id="PS50011"/>
    </source>
</evidence>
<dbReference type="InterPro" id="IPR018451">
    <property type="entry name" value="NAF/FISL_domain"/>
</dbReference>
<evidence type="ECO:0000256" key="11">
    <source>
        <dbReference type="PROSITE-ProRule" id="PRU10141"/>
    </source>
</evidence>
<dbReference type="AlphaFoldDB" id="A0A0S2KT91"/>